<sequence length="388" mass="43902">MFAAFYPEIYRLIGEHLDDPLDRLKRTWLDYGTTLSTSPLLVISERNEDASLRAFARICRKVYAAVRPLLFRKIYIHTIAMAERVLRADWAVHVVVLQLSMQMFNGVLVQGERHRYRKRSCWEESALLVRVLRALPNLAHFVLFSGVTDETTLALLFAELIPRDGALGSSSHAATTFPSRLRSLQWSPLSYHWPEERTFPSTLDFASLHHLLTHADNLDTLLLGADDELRSFDVLEAYRHLSHPVRLIVSSEISEDSGGWRELVPALAKQGLKELAMHRLPEECSDLGTAMALLAPLAESGSTALDIGWFPFETKAEGKAIVDILPYVLAKMISTLCTIGVWGSLGWIRWDVSRLKSDSGHEQIELEIVRDDWVKSDKSLQHKDTHLA</sequence>
<dbReference type="AlphaFoldDB" id="A0A0J0XC83"/>
<protein>
    <submittedName>
        <fullName evidence="1">Uncharacterized protein</fullName>
    </submittedName>
</protein>
<dbReference type="OrthoDB" id="2569947at2759"/>
<proteinExistence type="predicted"/>
<dbReference type="Proteomes" id="UP000053611">
    <property type="component" value="Unassembled WGS sequence"/>
</dbReference>
<organism evidence="1 2">
    <name type="scientific">Cutaneotrichosporon oleaginosum</name>
    <dbReference type="NCBI Taxonomy" id="879819"/>
    <lineage>
        <taxon>Eukaryota</taxon>
        <taxon>Fungi</taxon>
        <taxon>Dikarya</taxon>
        <taxon>Basidiomycota</taxon>
        <taxon>Agaricomycotina</taxon>
        <taxon>Tremellomycetes</taxon>
        <taxon>Trichosporonales</taxon>
        <taxon>Trichosporonaceae</taxon>
        <taxon>Cutaneotrichosporon</taxon>
    </lineage>
</organism>
<reference evidence="1 2" key="1">
    <citation type="submission" date="2015-03" db="EMBL/GenBank/DDBJ databases">
        <title>Genomics and transcriptomics of the oil-accumulating basidiomycete yeast T. oleaginosus allow insights into substrate utilization and the diverse evolutionary trajectories of mating systems in fungi.</title>
        <authorList>
            <consortium name="DOE Joint Genome Institute"/>
            <person name="Kourist R."/>
            <person name="Kracht O."/>
            <person name="Bracharz F."/>
            <person name="Lipzen A."/>
            <person name="Nolan M."/>
            <person name="Ohm R."/>
            <person name="Grigoriev I."/>
            <person name="Sun S."/>
            <person name="Heitman J."/>
            <person name="Bruck T."/>
            <person name="Nowrousian M."/>
        </authorList>
    </citation>
    <scope>NUCLEOTIDE SEQUENCE [LARGE SCALE GENOMIC DNA]</scope>
    <source>
        <strain evidence="1 2">IBC0246</strain>
    </source>
</reference>
<dbReference type="EMBL" id="KQ087290">
    <property type="protein sequence ID" value="KLT38675.1"/>
    <property type="molecule type" value="Genomic_DNA"/>
</dbReference>
<keyword evidence="2" id="KW-1185">Reference proteome</keyword>
<name>A0A0J0XC83_9TREE</name>
<dbReference type="RefSeq" id="XP_018275166.1">
    <property type="nucleotide sequence ID" value="XM_018427052.1"/>
</dbReference>
<gene>
    <name evidence="1" type="ORF">CC85DRAFT_331410</name>
</gene>
<accession>A0A0J0XC83</accession>
<evidence type="ECO:0000313" key="1">
    <source>
        <dbReference type="EMBL" id="KLT38675.1"/>
    </source>
</evidence>
<evidence type="ECO:0000313" key="2">
    <source>
        <dbReference type="Proteomes" id="UP000053611"/>
    </source>
</evidence>
<dbReference type="GeneID" id="28987655"/>